<dbReference type="AlphaFoldDB" id="A0A0M0K3U1"/>
<dbReference type="GO" id="GO:0009536">
    <property type="term" value="C:plastid"/>
    <property type="evidence" value="ECO:0007669"/>
    <property type="project" value="UniProtKB-SubCell"/>
</dbReference>
<keyword evidence="4" id="KW-0732">Signal</keyword>
<dbReference type="SUPFAM" id="SSF53474">
    <property type="entry name" value="alpha/beta-Hydrolases"/>
    <property type="match status" value="1"/>
</dbReference>
<evidence type="ECO:0000259" key="5">
    <source>
        <dbReference type="Pfam" id="PF04755"/>
    </source>
</evidence>
<evidence type="ECO:0000256" key="3">
    <source>
        <dbReference type="SAM" id="MobiDB-lite"/>
    </source>
</evidence>
<feature type="region of interest" description="Disordered" evidence="3">
    <location>
        <begin position="241"/>
        <end position="273"/>
    </location>
</feature>
<name>A0A0M0K3U1_9EUKA</name>
<feature type="compositionally biased region" description="Pro residues" evidence="3">
    <location>
        <begin position="257"/>
        <end position="268"/>
    </location>
</feature>
<evidence type="ECO:0000256" key="1">
    <source>
        <dbReference type="ARBA" id="ARBA00004474"/>
    </source>
</evidence>
<organism evidence="6 7">
    <name type="scientific">Chrysochromulina tobinii</name>
    <dbReference type="NCBI Taxonomy" id="1460289"/>
    <lineage>
        <taxon>Eukaryota</taxon>
        <taxon>Haptista</taxon>
        <taxon>Haptophyta</taxon>
        <taxon>Prymnesiophyceae</taxon>
        <taxon>Prymnesiales</taxon>
        <taxon>Chrysochromulinaceae</taxon>
        <taxon>Chrysochromulina</taxon>
    </lineage>
</organism>
<dbReference type="InterPro" id="IPR029058">
    <property type="entry name" value="AB_hydrolase_fold"/>
</dbReference>
<gene>
    <name evidence="6" type="ORF">Ctob_013276</name>
</gene>
<evidence type="ECO:0000256" key="2">
    <source>
        <dbReference type="ARBA" id="ARBA00022640"/>
    </source>
</evidence>
<protein>
    <submittedName>
        <fullName evidence="6">Alpha beta-hydrolase</fullName>
    </submittedName>
</protein>
<comment type="caution">
    <text evidence="6">The sequence shown here is derived from an EMBL/GenBank/DDBJ whole genome shotgun (WGS) entry which is preliminary data.</text>
</comment>
<dbReference type="GO" id="GO:0016787">
    <property type="term" value="F:hydrolase activity"/>
    <property type="evidence" value="ECO:0007669"/>
    <property type="project" value="UniProtKB-KW"/>
</dbReference>
<comment type="subcellular location">
    <subcellularLocation>
        <location evidence="1">Plastid</location>
    </subcellularLocation>
</comment>
<dbReference type="Pfam" id="PF04755">
    <property type="entry name" value="PAP_fibrillin"/>
    <property type="match status" value="1"/>
</dbReference>
<dbReference type="PANTHER" id="PTHR47909:SF2">
    <property type="entry name" value="GPI INOSITOL-DEACYLASE"/>
    <property type="match status" value="1"/>
</dbReference>
<proteinExistence type="predicted"/>
<sequence length="522" mass="56351">MRVSLFSLLLCTPVSVALRSATPPYSRPLRAPCAPVLSVSAVHEENALLALLEGSTRGKGLSSADKAEVFRLATILEERGASGDDTNASPLLPGRWRVLFQGKPGEDVEIFSVQSWRSYLSGTGPSPIQNLVSSSGSVSRLYQVLELNGSSPRINNVVDFSPRAVIAIEAALDGKPQANRLGFRFTGGRVLLRALWRGTLSLPYPVPFDLLGDNAKGWLQTDYLSPSLRLSRGNKGSLFVLVPESEPDDPELEKLLTPPPPPPPPTPPESLSRDPVLICPAQFGTAKDYSELVDALRARGHPVSVTPLAFTDWLRLVPAALTPEYWKCELAPETALPFYFEALDRAVDELASGPFAGRPIHLVAHSIGGWIVRAYLGALSAEKRAAFASLVTLGTPHTPPPEGFLRTIDQTRGLLRYVEERYPGAYHKELRYLTVGSRAVRGALKPELGALLATASYLPLCGDAFAEGDGITPIGCAHLEGAEQREVDAFHIAFVPGSGTRLLGTPWYGSPTVIEQWVDFLG</sequence>
<feature type="domain" description="Plastid lipid-associated protein/fibrillin conserved" evidence="5">
    <location>
        <begin position="46"/>
        <end position="241"/>
    </location>
</feature>
<accession>A0A0M0K3U1</accession>
<keyword evidence="6" id="KW-0378">Hydrolase</keyword>
<dbReference type="OrthoDB" id="348976at2759"/>
<dbReference type="Proteomes" id="UP000037460">
    <property type="component" value="Unassembled WGS sequence"/>
</dbReference>
<dbReference type="InterPro" id="IPR006843">
    <property type="entry name" value="PAP/fibrillin_dom"/>
</dbReference>
<dbReference type="PANTHER" id="PTHR47909">
    <property type="entry name" value="ALPHA/BETA-HYDROLASES SUPERFAMILY PROTEIN"/>
    <property type="match status" value="1"/>
</dbReference>
<reference evidence="7" key="1">
    <citation type="journal article" date="2015" name="PLoS Genet.">
        <title>Genome Sequence and Transcriptome Analyses of Chrysochromulina tobin: Metabolic Tools for Enhanced Algal Fitness in the Prominent Order Prymnesiales (Haptophyceae).</title>
        <authorList>
            <person name="Hovde B.T."/>
            <person name="Deodato C.R."/>
            <person name="Hunsperger H.M."/>
            <person name="Ryken S.A."/>
            <person name="Yost W."/>
            <person name="Jha R.K."/>
            <person name="Patterson J."/>
            <person name="Monnat R.J. Jr."/>
            <person name="Barlow S.B."/>
            <person name="Starkenburg S.R."/>
            <person name="Cattolico R.A."/>
        </authorList>
    </citation>
    <scope>NUCLEOTIDE SEQUENCE</scope>
    <source>
        <strain evidence="7">CCMP291</strain>
    </source>
</reference>
<evidence type="ECO:0000313" key="7">
    <source>
        <dbReference type="Proteomes" id="UP000037460"/>
    </source>
</evidence>
<keyword evidence="7" id="KW-1185">Reference proteome</keyword>
<feature type="chain" id="PRO_5005602443" evidence="4">
    <location>
        <begin position="18"/>
        <end position="522"/>
    </location>
</feature>
<keyword evidence="2" id="KW-0934">Plastid</keyword>
<evidence type="ECO:0000313" key="6">
    <source>
        <dbReference type="EMBL" id="KOO33531.1"/>
    </source>
</evidence>
<dbReference type="Gene3D" id="3.40.50.1820">
    <property type="entry name" value="alpha/beta hydrolase"/>
    <property type="match status" value="1"/>
</dbReference>
<feature type="signal peptide" evidence="4">
    <location>
        <begin position="1"/>
        <end position="17"/>
    </location>
</feature>
<dbReference type="EMBL" id="JWZX01001496">
    <property type="protein sequence ID" value="KOO33531.1"/>
    <property type="molecule type" value="Genomic_DNA"/>
</dbReference>
<evidence type="ECO:0000256" key="4">
    <source>
        <dbReference type="SAM" id="SignalP"/>
    </source>
</evidence>